<evidence type="ECO:0000256" key="4">
    <source>
        <dbReference type="ARBA" id="ARBA00023163"/>
    </source>
</evidence>
<accession>A0A2S5DQB2</accession>
<dbReference type="InterPro" id="IPR013325">
    <property type="entry name" value="RNA_pol_sigma_r2"/>
</dbReference>
<protein>
    <submittedName>
        <fullName evidence="5">RNA polymerase sigma factor</fullName>
    </submittedName>
</protein>
<dbReference type="GO" id="GO:0016987">
    <property type="term" value="F:sigma factor activity"/>
    <property type="evidence" value="ECO:0007669"/>
    <property type="project" value="UniProtKB-KW"/>
</dbReference>
<keyword evidence="3" id="KW-0731">Sigma factor</keyword>
<dbReference type="SUPFAM" id="SSF88659">
    <property type="entry name" value="Sigma3 and sigma4 domains of RNA polymerase sigma factors"/>
    <property type="match status" value="1"/>
</dbReference>
<dbReference type="InterPro" id="IPR013249">
    <property type="entry name" value="RNA_pol_sigma70_r4_t2"/>
</dbReference>
<dbReference type="Gene3D" id="1.10.10.10">
    <property type="entry name" value="Winged helix-like DNA-binding domain superfamily/Winged helix DNA-binding domain"/>
    <property type="match status" value="1"/>
</dbReference>
<dbReference type="AlphaFoldDB" id="A0A2S5DQB2"/>
<gene>
    <name evidence="5" type="ORF">C3743_37455</name>
</gene>
<dbReference type="Proteomes" id="UP000238655">
    <property type="component" value="Chromosome 3"/>
</dbReference>
<dbReference type="SUPFAM" id="SSF88946">
    <property type="entry name" value="Sigma2 domain of RNA polymerase sigma factors"/>
    <property type="match status" value="1"/>
</dbReference>
<dbReference type="GO" id="GO:0003677">
    <property type="term" value="F:DNA binding"/>
    <property type="evidence" value="ECO:0007669"/>
    <property type="project" value="InterPro"/>
</dbReference>
<dbReference type="PANTHER" id="PTHR43133:SF63">
    <property type="entry name" value="RNA POLYMERASE SIGMA FACTOR FECI-RELATED"/>
    <property type="match status" value="1"/>
</dbReference>
<dbReference type="NCBIfam" id="TIGR02937">
    <property type="entry name" value="sigma70-ECF"/>
    <property type="match status" value="1"/>
</dbReference>
<dbReference type="InterPro" id="IPR013324">
    <property type="entry name" value="RNA_pol_sigma_r3/r4-like"/>
</dbReference>
<name>A0A2S5DQB2_9BURK</name>
<dbReference type="InterPro" id="IPR014284">
    <property type="entry name" value="RNA_pol_sigma-70_dom"/>
</dbReference>
<dbReference type="RefSeq" id="WP_071335583.1">
    <property type="nucleotide sequence ID" value="NZ_CABVQQ010000004.1"/>
</dbReference>
<evidence type="ECO:0000256" key="3">
    <source>
        <dbReference type="ARBA" id="ARBA00023082"/>
    </source>
</evidence>
<dbReference type="PANTHER" id="PTHR43133">
    <property type="entry name" value="RNA POLYMERASE ECF-TYPE SIGMA FACTO"/>
    <property type="match status" value="1"/>
</dbReference>
<proteinExistence type="inferred from homology"/>
<comment type="caution">
    <text evidence="5">The sequence shown here is derived from an EMBL/GenBank/DDBJ whole genome shotgun (WGS) entry which is preliminary data.</text>
</comment>
<evidence type="ECO:0000313" key="5">
    <source>
        <dbReference type="EMBL" id="POZ81291.1"/>
    </source>
</evidence>
<comment type="similarity">
    <text evidence="1">Belongs to the sigma-70 factor family. ECF subfamily.</text>
</comment>
<dbReference type="InterPro" id="IPR039425">
    <property type="entry name" value="RNA_pol_sigma-70-like"/>
</dbReference>
<dbReference type="InterPro" id="IPR036388">
    <property type="entry name" value="WH-like_DNA-bd_sf"/>
</dbReference>
<evidence type="ECO:0000313" key="6">
    <source>
        <dbReference type="Proteomes" id="UP000238655"/>
    </source>
</evidence>
<dbReference type="Pfam" id="PF08281">
    <property type="entry name" value="Sigma70_r4_2"/>
    <property type="match status" value="1"/>
</dbReference>
<evidence type="ECO:0000256" key="1">
    <source>
        <dbReference type="ARBA" id="ARBA00010641"/>
    </source>
</evidence>
<reference evidence="5 6" key="1">
    <citation type="submission" date="2018-01" db="EMBL/GenBank/DDBJ databases">
        <title>Successful Treatment of Persistent Burkholderia cepacia Bacteremia with Ceftazidime-Avibactam.</title>
        <authorList>
            <person name="Tamma P."/>
            <person name="Fan Y."/>
            <person name="Bergman Y."/>
            <person name="Sick-Samuels A."/>
            <person name="Hsu A."/>
            <person name="Timp W."/>
            <person name="Simner P."/>
        </authorList>
    </citation>
    <scope>NUCLEOTIDE SEQUENCE [LARGE SCALE GENOMIC DNA]</scope>
    <source>
        <strain evidence="5 6">170816</strain>
    </source>
</reference>
<organism evidence="5 6">
    <name type="scientific">Burkholderia contaminans</name>
    <dbReference type="NCBI Taxonomy" id="488447"/>
    <lineage>
        <taxon>Bacteria</taxon>
        <taxon>Pseudomonadati</taxon>
        <taxon>Pseudomonadota</taxon>
        <taxon>Betaproteobacteria</taxon>
        <taxon>Burkholderiales</taxon>
        <taxon>Burkholderiaceae</taxon>
        <taxon>Burkholderia</taxon>
        <taxon>Burkholderia cepacia complex</taxon>
    </lineage>
</organism>
<dbReference type="Gene3D" id="1.10.1740.10">
    <property type="match status" value="1"/>
</dbReference>
<dbReference type="CDD" id="cd06171">
    <property type="entry name" value="Sigma70_r4"/>
    <property type="match status" value="1"/>
</dbReference>
<dbReference type="GO" id="GO:0006352">
    <property type="term" value="P:DNA-templated transcription initiation"/>
    <property type="evidence" value="ECO:0007669"/>
    <property type="project" value="InterPro"/>
</dbReference>
<evidence type="ECO:0000256" key="2">
    <source>
        <dbReference type="ARBA" id="ARBA00023015"/>
    </source>
</evidence>
<keyword evidence="4" id="KW-0804">Transcription</keyword>
<dbReference type="EMBL" id="PQVP01000003">
    <property type="protein sequence ID" value="POZ81291.1"/>
    <property type="molecule type" value="Genomic_DNA"/>
</dbReference>
<keyword evidence="2" id="KW-0805">Transcription regulation</keyword>
<sequence>MASFIDDLLRGYADLRRVLTRELSADDAADIAQSSFEQVLRYAGQRPVESPAGLLFAISRNQQIDSARRRKRVPHQSLDDVDGLADQLPVSELTPERRYAARQRMEILGKALDALPPRCREAFVLCKLHGLSYDETAQEMGISTTVVRKYLVQAMKECRIALL</sequence>